<proteinExistence type="predicted"/>
<protein>
    <submittedName>
        <fullName evidence="1">Uncharacterized protein</fullName>
    </submittedName>
</protein>
<evidence type="ECO:0000313" key="1">
    <source>
        <dbReference type="EMBL" id="EAZ94105.1"/>
    </source>
</evidence>
<evidence type="ECO:0000313" key="2">
    <source>
        <dbReference type="Proteomes" id="UP000003781"/>
    </source>
</evidence>
<name>A3IJX3_9CHRO</name>
<accession>A3IJX3</accession>
<keyword evidence="2" id="KW-1185">Reference proteome</keyword>
<organism evidence="1 2">
    <name type="scientific">Crocosphaera chwakensis CCY0110</name>
    <dbReference type="NCBI Taxonomy" id="391612"/>
    <lineage>
        <taxon>Bacteria</taxon>
        <taxon>Bacillati</taxon>
        <taxon>Cyanobacteriota</taxon>
        <taxon>Cyanophyceae</taxon>
        <taxon>Oscillatoriophycideae</taxon>
        <taxon>Chroococcales</taxon>
        <taxon>Aphanothecaceae</taxon>
        <taxon>Crocosphaera</taxon>
        <taxon>Crocosphaera chwakensis</taxon>
    </lineage>
</organism>
<dbReference type="Proteomes" id="UP000003781">
    <property type="component" value="Unassembled WGS sequence"/>
</dbReference>
<reference evidence="1 2" key="1">
    <citation type="submission" date="2007-03" db="EMBL/GenBank/DDBJ databases">
        <authorList>
            <person name="Stal L."/>
            <person name="Ferriera S."/>
            <person name="Johnson J."/>
            <person name="Kravitz S."/>
            <person name="Beeson K."/>
            <person name="Sutton G."/>
            <person name="Rogers Y.-H."/>
            <person name="Friedman R."/>
            <person name="Frazier M."/>
            <person name="Venter J.C."/>
        </authorList>
    </citation>
    <scope>NUCLEOTIDE SEQUENCE [LARGE SCALE GENOMIC DNA]</scope>
    <source>
        <strain evidence="1 2">CCY0110</strain>
    </source>
</reference>
<comment type="caution">
    <text evidence="1">The sequence shown here is derived from an EMBL/GenBank/DDBJ whole genome shotgun (WGS) entry which is preliminary data.</text>
</comment>
<dbReference type="AlphaFoldDB" id="A3IJX3"/>
<gene>
    <name evidence="1" type="ORF">CY0110_19957</name>
</gene>
<sequence length="25" mass="3171">MNINFDIFYNLFYYQKNVIILINEK</sequence>
<dbReference type="EMBL" id="AAXW01000002">
    <property type="protein sequence ID" value="EAZ94105.1"/>
    <property type="molecule type" value="Genomic_DNA"/>
</dbReference>